<dbReference type="OrthoDB" id="186568at2"/>
<gene>
    <name evidence="3" type="ORF">CLV54_2133</name>
</gene>
<proteinExistence type="predicted"/>
<dbReference type="EMBL" id="PGFB01000003">
    <property type="protein sequence ID" value="PJJ62333.1"/>
    <property type="molecule type" value="Genomic_DNA"/>
</dbReference>
<reference evidence="3 4" key="1">
    <citation type="submission" date="2017-11" db="EMBL/GenBank/DDBJ databases">
        <title>Genomic Encyclopedia of Archaeal and Bacterial Type Strains, Phase II (KMG-II): From Individual Species to Whole Genera.</title>
        <authorList>
            <person name="Goeker M."/>
        </authorList>
    </citation>
    <scope>NUCLEOTIDE SEQUENCE [LARGE SCALE GENOMIC DNA]</scope>
    <source>
        <strain evidence="3 4">DSM 25625</strain>
    </source>
</reference>
<feature type="compositionally biased region" description="Low complexity" evidence="1">
    <location>
        <begin position="35"/>
        <end position="68"/>
    </location>
</feature>
<dbReference type="Proteomes" id="UP000230161">
    <property type="component" value="Unassembled WGS sequence"/>
</dbReference>
<organism evidence="3 4">
    <name type="scientific">Compostimonas suwonensis</name>
    <dbReference type="NCBI Taxonomy" id="1048394"/>
    <lineage>
        <taxon>Bacteria</taxon>
        <taxon>Bacillati</taxon>
        <taxon>Actinomycetota</taxon>
        <taxon>Actinomycetes</taxon>
        <taxon>Micrococcales</taxon>
        <taxon>Microbacteriaceae</taxon>
        <taxon>Compostimonas</taxon>
    </lineage>
</organism>
<feature type="chain" id="PRO_5038731244" description="LGFP repeat-containing protein" evidence="2">
    <location>
        <begin position="25"/>
        <end position="300"/>
    </location>
</feature>
<protein>
    <recommendedName>
        <fullName evidence="5">LGFP repeat-containing protein</fullName>
    </recommendedName>
</protein>
<dbReference type="AlphaFoldDB" id="A0A2M9BWJ5"/>
<evidence type="ECO:0008006" key="5">
    <source>
        <dbReference type="Google" id="ProtNLM"/>
    </source>
</evidence>
<name>A0A2M9BWJ5_9MICO</name>
<feature type="signal peptide" evidence="2">
    <location>
        <begin position="1"/>
        <end position="24"/>
    </location>
</feature>
<keyword evidence="4" id="KW-1185">Reference proteome</keyword>
<keyword evidence="2" id="KW-0732">Signal</keyword>
<evidence type="ECO:0000256" key="1">
    <source>
        <dbReference type="SAM" id="MobiDB-lite"/>
    </source>
</evidence>
<evidence type="ECO:0000313" key="3">
    <source>
        <dbReference type="EMBL" id="PJJ62333.1"/>
    </source>
</evidence>
<sequence length="300" mass="31385">MQRLRGVLRAVLCGGIACAVGVCAAACTAPPPPLGSGSPTPSRPAAAARPTPATTATPVPAASATGTATPPPPAAPAVPPPPAGSGYPWHTDIAATTFWVGEIFDPGAEDGSQMLSTYDSQWFESYGGCDGVVDGDTCETEQRFAADGYFPRHMSPRENPFYLDLPFDDVNDPEAFAMRGSVIPWAGQPQYAGSVDDPDVSLMKNRWVQLRNGSRVCYGQIEDAGPGEYHDAAYVFGANDARPANTRYGGAGLDVSPALNGCLGFTELDGDSDRVDWAFVDDSAVPDGPWLRLVTTSGVQ</sequence>
<accession>A0A2M9BWJ5</accession>
<feature type="compositionally biased region" description="Pro residues" evidence="1">
    <location>
        <begin position="69"/>
        <end position="83"/>
    </location>
</feature>
<feature type="region of interest" description="Disordered" evidence="1">
    <location>
        <begin position="32"/>
        <end position="87"/>
    </location>
</feature>
<evidence type="ECO:0000313" key="4">
    <source>
        <dbReference type="Proteomes" id="UP000230161"/>
    </source>
</evidence>
<evidence type="ECO:0000256" key="2">
    <source>
        <dbReference type="SAM" id="SignalP"/>
    </source>
</evidence>
<comment type="caution">
    <text evidence="3">The sequence shown here is derived from an EMBL/GenBank/DDBJ whole genome shotgun (WGS) entry which is preliminary data.</text>
</comment>